<feature type="non-terminal residue" evidence="1">
    <location>
        <position position="1"/>
    </location>
</feature>
<name>A0A8J4EU98_9CHLO</name>
<reference evidence="1" key="1">
    <citation type="journal article" date="2021" name="Proc. Natl. Acad. Sci. U.S.A.">
        <title>Three genomes in the algal genus Volvox reveal the fate of a haploid sex-determining region after a transition to homothallism.</title>
        <authorList>
            <person name="Yamamoto K."/>
            <person name="Hamaji T."/>
            <person name="Kawai-Toyooka H."/>
            <person name="Matsuzaki R."/>
            <person name="Takahashi F."/>
            <person name="Nishimura Y."/>
            <person name="Kawachi M."/>
            <person name="Noguchi H."/>
            <person name="Minakuchi Y."/>
            <person name="Umen J.G."/>
            <person name="Toyoda A."/>
            <person name="Nozaki H."/>
        </authorList>
    </citation>
    <scope>NUCLEOTIDE SEQUENCE</scope>
    <source>
        <strain evidence="1">NIES-3780</strain>
    </source>
</reference>
<accession>A0A8J4EU98</accession>
<dbReference type="Proteomes" id="UP000747399">
    <property type="component" value="Unassembled WGS sequence"/>
</dbReference>
<dbReference type="EMBL" id="BNCO01000003">
    <property type="protein sequence ID" value="GIL45853.1"/>
    <property type="molecule type" value="Genomic_DNA"/>
</dbReference>
<feature type="non-terminal residue" evidence="1">
    <location>
        <position position="237"/>
    </location>
</feature>
<proteinExistence type="predicted"/>
<sequence length="237" mass="25266">RVFGAETQKPLDIRGTCGFPLLPRLQLLLPSELASADGGGLSSTSENGGVSGAMPPGIATVVWKDPRNVTFASDTLAAILPPFSDGWVQEASAADSPACVYGCDASYRIRVASYDGAQTLVSVRVVQVSLRYMLLYMSYRYYQLDAITTDSELLYVPIVAPWTPPAVSLYGSPTADIGYADSVSSWLPAATEPRDTAWGLQLLGDGAGSRRLGEQPAATWSAEQLPYTACSRQFSLT</sequence>
<dbReference type="AlphaFoldDB" id="A0A8J4EU98"/>
<evidence type="ECO:0000313" key="1">
    <source>
        <dbReference type="EMBL" id="GIL45853.1"/>
    </source>
</evidence>
<comment type="caution">
    <text evidence="1">The sequence shown here is derived from an EMBL/GenBank/DDBJ whole genome shotgun (WGS) entry which is preliminary data.</text>
</comment>
<protein>
    <submittedName>
        <fullName evidence="1">Uncharacterized protein</fullName>
    </submittedName>
</protein>
<keyword evidence="2" id="KW-1185">Reference proteome</keyword>
<gene>
    <name evidence="1" type="ORF">Vafri_2987</name>
</gene>
<evidence type="ECO:0000313" key="2">
    <source>
        <dbReference type="Proteomes" id="UP000747399"/>
    </source>
</evidence>
<organism evidence="1 2">
    <name type="scientific">Volvox africanus</name>
    <dbReference type="NCBI Taxonomy" id="51714"/>
    <lineage>
        <taxon>Eukaryota</taxon>
        <taxon>Viridiplantae</taxon>
        <taxon>Chlorophyta</taxon>
        <taxon>core chlorophytes</taxon>
        <taxon>Chlorophyceae</taxon>
        <taxon>CS clade</taxon>
        <taxon>Chlamydomonadales</taxon>
        <taxon>Volvocaceae</taxon>
        <taxon>Volvox</taxon>
    </lineage>
</organism>